<evidence type="ECO:0000313" key="2">
    <source>
        <dbReference type="Proteomes" id="UP001549119"/>
    </source>
</evidence>
<evidence type="ECO:0000313" key="1">
    <source>
        <dbReference type="EMBL" id="MET3864026.1"/>
    </source>
</evidence>
<proteinExistence type="predicted"/>
<reference evidence="1 2" key="1">
    <citation type="submission" date="2024-06" db="EMBL/GenBank/DDBJ databases">
        <title>Genomics of switchgrass bacterial isolates.</title>
        <authorList>
            <person name="Shade A."/>
        </authorList>
    </citation>
    <scope>NUCLEOTIDE SEQUENCE [LARGE SCALE GENOMIC DNA]</scope>
    <source>
        <strain evidence="1 2">PvP084</strain>
    </source>
</reference>
<comment type="caution">
    <text evidence="1">The sequence shown here is derived from an EMBL/GenBank/DDBJ whole genome shotgun (WGS) entry which is preliminary data.</text>
</comment>
<sequence length="222" mass="24738">MRFDPEHAVEDLPVILRRPARARLLRRQQRGDLLPLRVSQFESLTVTEKAMPLRGTHSAGPVKPIDVPKSKVLIGGTQIGLGLQTAAIACVMSERGRSSIGVANRIDTVWSMARHAAATLPEFARKPDEVRLVQDYLRTEVSADFELIATLEHGVGVHHAGLSDEIRTLMEWLAEAGHLRVCVQPRPSRKASISPFRPYSRHRVTFRKMDARSRCLRASSGI</sequence>
<dbReference type="EMBL" id="JBEPNW010000002">
    <property type="protein sequence ID" value="MET3864026.1"/>
    <property type="molecule type" value="Genomic_DNA"/>
</dbReference>
<keyword evidence="2" id="KW-1185">Reference proteome</keyword>
<name>A0ABV2NC20_9HYPH</name>
<dbReference type="SUPFAM" id="SSF52540">
    <property type="entry name" value="P-loop containing nucleoside triphosphate hydrolases"/>
    <property type="match status" value="1"/>
</dbReference>
<dbReference type="Proteomes" id="UP001549119">
    <property type="component" value="Unassembled WGS sequence"/>
</dbReference>
<protein>
    <submittedName>
        <fullName evidence="1">Uncharacterized protein</fullName>
    </submittedName>
</protein>
<gene>
    <name evidence="1" type="ORF">ABIC20_001335</name>
</gene>
<dbReference type="InterPro" id="IPR027417">
    <property type="entry name" value="P-loop_NTPase"/>
</dbReference>
<accession>A0ABV2NC20</accession>
<organism evidence="1 2">
    <name type="scientific">Methylobacterium radiotolerans</name>
    <dbReference type="NCBI Taxonomy" id="31998"/>
    <lineage>
        <taxon>Bacteria</taxon>
        <taxon>Pseudomonadati</taxon>
        <taxon>Pseudomonadota</taxon>
        <taxon>Alphaproteobacteria</taxon>
        <taxon>Hyphomicrobiales</taxon>
        <taxon>Methylobacteriaceae</taxon>
        <taxon>Methylobacterium</taxon>
    </lineage>
</organism>
<dbReference type="Gene3D" id="3.40.50.300">
    <property type="entry name" value="P-loop containing nucleotide triphosphate hydrolases"/>
    <property type="match status" value="1"/>
</dbReference>